<keyword evidence="1" id="KW-0175">Coiled coil</keyword>
<dbReference type="InterPro" id="IPR011990">
    <property type="entry name" value="TPR-like_helical_dom_sf"/>
</dbReference>
<dbReference type="EMBL" id="BDSP01000153">
    <property type="protein sequence ID" value="GAX20947.1"/>
    <property type="molecule type" value="Genomic_DNA"/>
</dbReference>
<evidence type="ECO:0000256" key="1">
    <source>
        <dbReference type="SAM" id="Coils"/>
    </source>
</evidence>
<evidence type="ECO:0000256" key="2">
    <source>
        <dbReference type="SAM" id="MobiDB-lite"/>
    </source>
</evidence>
<dbReference type="InParanoid" id="A0A1Z5K3X4"/>
<feature type="compositionally biased region" description="Acidic residues" evidence="2">
    <location>
        <begin position="104"/>
        <end position="157"/>
    </location>
</feature>
<feature type="region of interest" description="Disordered" evidence="2">
    <location>
        <begin position="185"/>
        <end position="209"/>
    </location>
</feature>
<dbReference type="GO" id="GO:0000127">
    <property type="term" value="C:transcription factor TFIIIC complex"/>
    <property type="evidence" value="ECO:0007669"/>
    <property type="project" value="TreeGrafter"/>
</dbReference>
<accession>A0A1Z5K3X4</accession>
<proteinExistence type="predicted"/>
<gene>
    <name evidence="3" type="ORF">FisN_1Lh392</name>
</gene>
<dbReference type="PANTHER" id="PTHR23082:SF0">
    <property type="entry name" value="GENERAL TRANSCRIPTION FACTOR 3C POLYPEPTIDE 3"/>
    <property type="match status" value="1"/>
</dbReference>
<feature type="compositionally biased region" description="Basic residues" evidence="2">
    <location>
        <begin position="36"/>
        <end position="52"/>
    </location>
</feature>
<comment type="caution">
    <text evidence="3">The sequence shown here is derived from an EMBL/GenBank/DDBJ whole genome shotgun (WGS) entry which is preliminary data.</text>
</comment>
<keyword evidence="4" id="KW-1185">Reference proteome</keyword>
<feature type="coiled-coil region" evidence="1">
    <location>
        <begin position="564"/>
        <end position="591"/>
    </location>
</feature>
<protein>
    <submittedName>
        <fullName evidence="3">Uncharacterized protein</fullName>
    </submittedName>
</protein>
<evidence type="ECO:0000313" key="4">
    <source>
        <dbReference type="Proteomes" id="UP000198406"/>
    </source>
</evidence>
<name>A0A1Z5K3X4_FISSO</name>
<dbReference type="Gene3D" id="1.25.40.10">
    <property type="entry name" value="Tetratricopeptide repeat domain"/>
    <property type="match status" value="1"/>
</dbReference>
<feature type="region of interest" description="Disordered" evidence="2">
    <location>
        <begin position="91"/>
        <end position="157"/>
    </location>
</feature>
<organism evidence="3 4">
    <name type="scientific">Fistulifera solaris</name>
    <name type="common">Oleaginous diatom</name>
    <dbReference type="NCBI Taxonomy" id="1519565"/>
    <lineage>
        <taxon>Eukaryota</taxon>
        <taxon>Sar</taxon>
        <taxon>Stramenopiles</taxon>
        <taxon>Ochrophyta</taxon>
        <taxon>Bacillariophyta</taxon>
        <taxon>Bacillariophyceae</taxon>
        <taxon>Bacillariophycidae</taxon>
        <taxon>Naviculales</taxon>
        <taxon>Naviculaceae</taxon>
        <taxon>Fistulifera</taxon>
    </lineage>
</organism>
<feature type="compositionally biased region" description="Basic residues" evidence="2">
    <location>
        <begin position="195"/>
        <end position="209"/>
    </location>
</feature>
<reference evidence="3 4" key="1">
    <citation type="journal article" date="2015" name="Plant Cell">
        <title>Oil accumulation by the oleaginous diatom Fistulifera solaris as revealed by the genome and transcriptome.</title>
        <authorList>
            <person name="Tanaka T."/>
            <person name="Maeda Y."/>
            <person name="Veluchamy A."/>
            <person name="Tanaka M."/>
            <person name="Abida H."/>
            <person name="Marechal E."/>
            <person name="Bowler C."/>
            <person name="Muto M."/>
            <person name="Sunaga Y."/>
            <person name="Tanaka M."/>
            <person name="Yoshino T."/>
            <person name="Taniguchi T."/>
            <person name="Fukuda Y."/>
            <person name="Nemoto M."/>
            <person name="Matsumoto M."/>
            <person name="Wong P.S."/>
            <person name="Aburatani S."/>
            <person name="Fujibuchi W."/>
        </authorList>
    </citation>
    <scope>NUCLEOTIDE SEQUENCE [LARGE SCALE GENOMIC DNA]</scope>
    <source>
        <strain evidence="3 4">JPCC DA0580</strain>
    </source>
</reference>
<dbReference type="SUPFAM" id="SSF48452">
    <property type="entry name" value="TPR-like"/>
    <property type="match status" value="1"/>
</dbReference>
<dbReference type="OrthoDB" id="49045at2759"/>
<feature type="region of interest" description="Disordered" evidence="2">
    <location>
        <begin position="28"/>
        <end position="59"/>
    </location>
</feature>
<dbReference type="Proteomes" id="UP000198406">
    <property type="component" value="Unassembled WGS sequence"/>
</dbReference>
<sequence>MSNVELAQKARLRKELDTLHQEMEVARYATLETGHQRRKVPKSQSKARTRQRKSLEKIDHEEIFAYDELGEDVPIRGAAAAHTDDVINGSLIFGVPGKPAEPQDGSDDENDFSEDQQSDDDSLYSDEDESDESSASEEEADYSETMEVNVDEDFEDEDEDLEVLDEAEDTDNGLRAKIRSVADDLNANEDNGKQSGKKRKNKFQGMSNKRRRYRMRNFKSFRMAQRHGEALAAHARGNPALAIQKLKAIAQDHPSAPQIYSSLGMIYEEMLQDQKSKLAGDRDGLGVVDSLDQGEEDNNSSLIALATKMYGSFHVAAYLCTKDYALWERAANAAVEISALHTEVMAASDASNAVREYHRSAKVRWLSEAKSDYYRATKLNPPGIEVACKLAATLVELGHLSEALTLLTDLKNHADKAPTFNASHGAWLLYADLMLQIGHECSKWNSGNQSNGNHMFRRWLRKMSKTFNWEERRLQALVKALEAAAGSNNCGALLSWMQERASSMSSNMGNGLQGQSEIHEITDAEIEAEKEIAMKRNDEELEDFDRVTAEMKAITDSKGAQAREKERENLLETQRTRLESIEEQQTIARDEGGSTPLGTGYETGATLPMSSSCRTVCIIATDLVRQALSMGIAPVGKLACEAFSFYLKERSGIIEKRIAERQASSQSDLDGDEKCRHQEYDIVEDLSDGYISDVAFSDEEDLNDSNNPALFQSLKYGSLPPELRFLYGICLAAEGGKRYLAMRCIEIVNSIDLENLDWFNEDINDTAAVQDTSWQVLLKCTTAPLTRTAAYALLGDVLKKRFLDVPLYDLSRLLSEHARRLIDLGIVKEALAEQSKNSLQSRRRRLVIDVLVTAARIQLEHVEETMTTSLDSERGQRKELVLNLLDSLTAYLRALWNIDSRAAVCTSCREILIALAVALRLLLVFVNDSQDMDVCSITTKVETAISILCGVPNFQSTDNELYPTENLRSLPFDSSFQSDSLKKLSLRVHNCAVATNCSHFSGWESSEFSTALLKSVEISYFSGISVENGHTFGILNDRWVPILAGQWETLAMILPNFRRFDFAEQFKAASTRDRYVEVRKSMEEATERDKLCIYGEESGVEILLSYSELSLRLASISSASNQDQSSRMLYKALSIILPLSQFALHQELWTSTLGTVAACQTGLIEWRPITTRTDGTVLPSYLLPIESRSKGKSIESSLDQWFDWENEQSPLANLIPIEPTNLLSLWKVYAEKIPSFSEKSIVAMQELDEALKQMRLCFSEQAVENQSLTVAAKLLDVATSTDCANPFLCIFQAARFARHSRKGGTSSDVFKVPLTPDVECTSRDVVAILGRAGCLQSLYCFHEAAFLYSYIAGVCSARRKREIVSVEWNDLWKSLSIFNYNQTVHLRASFRMVVKEHGIKDEPLFVWKGSVIDELNSARSDGLAFQPHEERVASAPDVLPPFQDVQPGIDFNVDVNKLGASDDESKAVTRGPIAEVVAV</sequence>
<dbReference type="InterPro" id="IPR039340">
    <property type="entry name" value="Tfc4/TFIIIC-102/Sfc4"/>
</dbReference>
<dbReference type="PANTHER" id="PTHR23082">
    <property type="entry name" value="TRANSCRIPTION INITIATION FACTOR IIIC TFIIIC , POLYPEPTIDE 3-RELATED"/>
    <property type="match status" value="1"/>
</dbReference>
<dbReference type="GO" id="GO:0006383">
    <property type="term" value="P:transcription by RNA polymerase III"/>
    <property type="evidence" value="ECO:0007669"/>
    <property type="project" value="InterPro"/>
</dbReference>
<evidence type="ECO:0000313" key="3">
    <source>
        <dbReference type="EMBL" id="GAX20947.1"/>
    </source>
</evidence>